<feature type="transmembrane region" description="Helical" evidence="1">
    <location>
        <begin position="6"/>
        <end position="24"/>
    </location>
</feature>
<comment type="caution">
    <text evidence="2">The sequence shown here is derived from an EMBL/GenBank/DDBJ whole genome shotgun (WGS) entry which is preliminary data.</text>
</comment>
<gene>
    <name evidence="2" type="ORF">LCGC14_1103360</name>
</gene>
<keyword evidence="1" id="KW-0812">Transmembrane</keyword>
<dbReference type="AlphaFoldDB" id="A0A0F9MDC8"/>
<sequence length="31" mass="3946">MDELLYTFRLKSVRLIVLIAYFIYKMRFRFV</sequence>
<accession>A0A0F9MDC8</accession>
<keyword evidence="1" id="KW-0472">Membrane</keyword>
<name>A0A0F9MDC8_9ZZZZ</name>
<reference evidence="2" key="1">
    <citation type="journal article" date="2015" name="Nature">
        <title>Complex archaea that bridge the gap between prokaryotes and eukaryotes.</title>
        <authorList>
            <person name="Spang A."/>
            <person name="Saw J.H."/>
            <person name="Jorgensen S.L."/>
            <person name="Zaremba-Niedzwiedzka K."/>
            <person name="Martijn J."/>
            <person name="Lind A.E."/>
            <person name="van Eijk R."/>
            <person name="Schleper C."/>
            <person name="Guy L."/>
            <person name="Ettema T.J."/>
        </authorList>
    </citation>
    <scope>NUCLEOTIDE SEQUENCE</scope>
</reference>
<evidence type="ECO:0000313" key="2">
    <source>
        <dbReference type="EMBL" id="KKN03859.1"/>
    </source>
</evidence>
<organism evidence="2">
    <name type="scientific">marine sediment metagenome</name>
    <dbReference type="NCBI Taxonomy" id="412755"/>
    <lineage>
        <taxon>unclassified sequences</taxon>
        <taxon>metagenomes</taxon>
        <taxon>ecological metagenomes</taxon>
    </lineage>
</organism>
<proteinExistence type="predicted"/>
<keyword evidence="1" id="KW-1133">Transmembrane helix</keyword>
<dbReference type="EMBL" id="LAZR01004987">
    <property type="protein sequence ID" value="KKN03859.1"/>
    <property type="molecule type" value="Genomic_DNA"/>
</dbReference>
<evidence type="ECO:0000256" key="1">
    <source>
        <dbReference type="SAM" id="Phobius"/>
    </source>
</evidence>
<protein>
    <submittedName>
        <fullName evidence="2">Uncharacterized protein</fullName>
    </submittedName>
</protein>